<keyword evidence="2" id="KW-1185">Reference proteome</keyword>
<feature type="non-terminal residue" evidence="1">
    <location>
        <position position="1"/>
    </location>
</feature>
<proteinExistence type="predicted"/>
<sequence length="125" mass="13674">SGKHPFSPFSDYLTDAWAPTVHKLCHKQAFCGLCDPLLIDSSTAISRVVTRRFCRMSSSTSEIVALLVTVCACPGRGKSLMLLVPPHNADNTGTWCTVQDTALRTLLLSCDKFVKHAPLLREEIG</sequence>
<protein>
    <submittedName>
        <fullName evidence="1">Uncharacterized protein</fullName>
    </submittedName>
</protein>
<name>A0A4Y2BL21_ARAVE</name>
<reference evidence="1 2" key="1">
    <citation type="journal article" date="2019" name="Sci. Rep.">
        <title>Orb-weaving spider Araneus ventricosus genome elucidates the spidroin gene catalogue.</title>
        <authorList>
            <person name="Kono N."/>
            <person name="Nakamura H."/>
            <person name="Ohtoshi R."/>
            <person name="Moran D.A.P."/>
            <person name="Shinohara A."/>
            <person name="Yoshida Y."/>
            <person name="Fujiwara M."/>
            <person name="Mori M."/>
            <person name="Tomita M."/>
            <person name="Arakawa K."/>
        </authorList>
    </citation>
    <scope>NUCLEOTIDE SEQUENCE [LARGE SCALE GENOMIC DNA]</scope>
</reference>
<comment type="caution">
    <text evidence="1">The sequence shown here is derived from an EMBL/GenBank/DDBJ whole genome shotgun (WGS) entry which is preliminary data.</text>
</comment>
<gene>
    <name evidence="1" type="ORF">AVEN_132250_1</name>
</gene>
<evidence type="ECO:0000313" key="1">
    <source>
        <dbReference type="EMBL" id="GBL91874.1"/>
    </source>
</evidence>
<organism evidence="1 2">
    <name type="scientific">Araneus ventricosus</name>
    <name type="common">Orbweaver spider</name>
    <name type="synonym">Epeira ventricosa</name>
    <dbReference type="NCBI Taxonomy" id="182803"/>
    <lineage>
        <taxon>Eukaryota</taxon>
        <taxon>Metazoa</taxon>
        <taxon>Ecdysozoa</taxon>
        <taxon>Arthropoda</taxon>
        <taxon>Chelicerata</taxon>
        <taxon>Arachnida</taxon>
        <taxon>Araneae</taxon>
        <taxon>Araneomorphae</taxon>
        <taxon>Entelegynae</taxon>
        <taxon>Araneoidea</taxon>
        <taxon>Araneidae</taxon>
        <taxon>Araneus</taxon>
    </lineage>
</organism>
<dbReference type="Proteomes" id="UP000499080">
    <property type="component" value="Unassembled WGS sequence"/>
</dbReference>
<accession>A0A4Y2BL21</accession>
<dbReference type="AlphaFoldDB" id="A0A4Y2BL21"/>
<evidence type="ECO:0000313" key="2">
    <source>
        <dbReference type="Proteomes" id="UP000499080"/>
    </source>
</evidence>
<dbReference type="EMBL" id="BGPR01159880">
    <property type="protein sequence ID" value="GBL91874.1"/>
    <property type="molecule type" value="Genomic_DNA"/>
</dbReference>